<dbReference type="Proteomes" id="UP001374599">
    <property type="component" value="Unassembled WGS sequence"/>
</dbReference>
<sequence length="264" mass="29315">MQTFKKNQIIITALVIMIAIAGYLQFTENDGTPTQEVLNNQSEEQKKDNVTTPTALVPNGENTNTDAKAEENADDVSKQQSPNSIAQQPEQKQEQGENKTTEPASAVPENENKDEKKEEAKETSSEKNDGNVGEAILTSGNTLQAGYFLQKKIDREQDYSKLKEGYLSIIDNQNLKDENKVEAVKEMIDLQDRIEKEAAAESILEAKGFKDVFVRMIDNKVDVVINAKELSQADLAKVEDVVRRQTGVDAENIVITLLDVTKAQ</sequence>
<reference evidence="1" key="1">
    <citation type="submission" date="2023-09" db="EMBL/GenBank/DDBJ databases">
        <title>Vallitalea sediminicola and Vallitalea maricola sp. nov., anaerobic bacteria isolated from marine sediment.</title>
        <authorList>
            <person name="Hirano S."/>
            <person name="Maeda A."/>
            <person name="Terahara T."/>
            <person name="Mori K."/>
            <person name="Hamada M."/>
            <person name="Matsumoto R."/>
            <person name="Kobayashi T."/>
        </authorList>
    </citation>
    <scope>NUCLEOTIDE SEQUENCE</scope>
    <source>
        <strain evidence="1">AN17-2</strain>
    </source>
</reference>
<name>A0ACB5UMB7_9FIRM</name>
<evidence type="ECO:0000313" key="1">
    <source>
        <dbReference type="EMBL" id="GMQ64122.1"/>
    </source>
</evidence>
<dbReference type="EMBL" id="BTPU01000061">
    <property type="protein sequence ID" value="GMQ64122.1"/>
    <property type="molecule type" value="Genomic_DNA"/>
</dbReference>
<keyword evidence="2" id="KW-1185">Reference proteome</keyword>
<accession>A0ACB5UMB7</accession>
<protein>
    <submittedName>
        <fullName evidence="1">Uncharacterized protein</fullName>
    </submittedName>
</protein>
<gene>
    <name evidence="1" type="ORF">AN2V17_33590</name>
</gene>
<evidence type="ECO:0000313" key="2">
    <source>
        <dbReference type="Proteomes" id="UP001374599"/>
    </source>
</evidence>
<organism evidence="1 2">
    <name type="scientific">Vallitalea maricola</name>
    <dbReference type="NCBI Taxonomy" id="3074433"/>
    <lineage>
        <taxon>Bacteria</taxon>
        <taxon>Bacillati</taxon>
        <taxon>Bacillota</taxon>
        <taxon>Clostridia</taxon>
        <taxon>Lachnospirales</taxon>
        <taxon>Vallitaleaceae</taxon>
        <taxon>Vallitalea</taxon>
    </lineage>
</organism>
<proteinExistence type="predicted"/>
<comment type="caution">
    <text evidence="1">The sequence shown here is derived from an EMBL/GenBank/DDBJ whole genome shotgun (WGS) entry which is preliminary data.</text>
</comment>